<comment type="caution">
    <text evidence="2">The sequence shown here is derived from an EMBL/GenBank/DDBJ whole genome shotgun (WGS) entry which is preliminary data.</text>
</comment>
<dbReference type="Gene3D" id="3.90.1200.10">
    <property type="match status" value="1"/>
</dbReference>
<evidence type="ECO:0000259" key="1">
    <source>
        <dbReference type="Pfam" id="PF01636"/>
    </source>
</evidence>
<dbReference type="PANTHER" id="PTHR21310">
    <property type="entry name" value="AMINOGLYCOSIDE PHOSPHOTRANSFERASE-RELATED-RELATED"/>
    <property type="match status" value="1"/>
</dbReference>
<dbReference type="RefSeq" id="WP_063480092.1">
    <property type="nucleotide sequence ID" value="NZ_CP147845.1"/>
</dbReference>
<name>A0A163EMM2_9BACL</name>
<dbReference type="STRING" id="59843.A3958_00120"/>
<gene>
    <name evidence="2" type="ORF">AWU65_27815</name>
</gene>
<evidence type="ECO:0000313" key="2">
    <source>
        <dbReference type="EMBL" id="KZS43890.1"/>
    </source>
</evidence>
<dbReference type="InterPro" id="IPR051678">
    <property type="entry name" value="AGP_Transferase"/>
</dbReference>
<sequence length="309" mass="35853">MKTFKPEMTLDLAIEHLNHIEGETVRKVTPIEMGELSKVFSYRKGDADYVIHFKSNRESLDKQLYIYNKYGAPSLPIPRIHKIGEFGDIHYSISDKVSGTPISALEPEQIRNLIPSLVHHFILINQVSVGDSGEGFGWITPEGKASHRSWPDCLESFFDQEQEGFHHGWKSLYESSFLEQDFFEDVYETMLGLAQYSPQERYLVHGDFHLGNMLGEDPFVTGIVDWEMAMYGDFMLDVAVLHIWHPMLEFPQRLLQAMTERGVEIPYFEERLLCHQLFKTLDALRFYAKKDDANSYQFIKNRIMSLIDS</sequence>
<dbReference type="EMBL" id="LWMH01000002">
    <property type="protein sequence ID" value="KZS43890.1"/>
    <property type="molecule type" value="Genomic_DNA"/>
</dbReference>
<dbReference type="Proteomes" id="UP000076796">
    <property type="component" value="Unassembled WGS sequence"/>
</dbReference>
<keyword evidence="3" id="KW-1185">Reference proteome</keyword>
<dbReference type="InterPro" id="IPR002575">
    <property type="entry name" value="Aminoglycoside_PTrfase"/>
</dbReference>
<keyword evidence="2" id="KW-0808">Transferase</keyword>
<dbReference type="Gene3D" id="3.30.200.150">
    <property type="match status" value="1"/>
</dbReference>
<accession>A0A163EMM2</accession>
<dbReference type="AlphaFoldDB" id="A0A163EMM2"/>
<dbReference type="InterPro" id="IPR011009">
    <property type="entry name" value="Kinase-like_dom_sf"/>
</dbReference>
<reference evidence="2" key="1">
    <citation type="journal article" date="2016" name="Genome Announc.">
        <title>Draft genomes of two strains of Paenibacillus glucanolyticus with capability to degrade lignocellulose.</title>
        <authorList>
            <person name="Mathews S.L."/>
            <person name="Pawlak J."/>
            <person name="Grunden A.M."/>
        </authorList>
    </citation>
    <scope>NUCLEOTIDE SEQUENCE [LARGE SCALE GENOMIC DNA]</scope>
    <source>
        <strain evidence="2">SLM1</strain>
    </source>
</reference>
<protein>
    <submittedName>
        <fullName evidence="2">Aminoglycoside phosphotransferase</fullName>
    </submittedName>
</protein>
<dbReference type="GO" id="GO:0016740">
    <property type="term" value="F:transferase activity"/>
    <property type="evidence" value="ECO:0007669"/>
    <property type="project" value="UniProtKB-KW"/>
</dbReference>
<organism evidence="2 3">
    <name type="scientific">Paenibacillus glucanolyticus</name>
    <dbReference type="NCBI Taxonomy" id="59843"/>
    <lineage>
        <taxon>Bacteria</taxon>
        <taxon>Bacillati</taxon>
        <taxon>Bacillota</taxon>
        <taxon>Bacilli</taxon>
        <taxon>Bacillales</taxon>
        <taxon>Paenibacillaceae</taxon>
        <taxon>Paenibacillus</taxon>
    </lineage>
</organism>
<dbReference type="SUPFAM" id="SSF56112">
    <property type="entry name" value="Protein kinase-like (PK-like)"/>
    <property type="match status" value="1"/>
</dbReference>
<evidence type="ECO:0000313" key="3">
    <source>
        <dbReference type="Proteomes" id="UP000076796"/>
    </source>
</evidence>
<dbReference type="Pfam" id="PF01636">
    <property type="entry name" value="APH"/>
    <property type="match status" value="1"/>
</dbReference>
<dbReference type="OrthoDB" id="2568768at2"/>
<proteinExistence type="predicted"/>
<feature type="domain" description="Aminoglycoside phosphotransferase" evidence="1">
    <location>
        <begin position="28"/>
        <end position="245"/>
    </location>
</feature>
<dbReference type="GeneID" id="97554553"/>